<dbReference type="InterPro" id="IPR016039">
    <property type="entry name" value="Thiolase-like"/>
</dbReference>
<dbReference type="InterPro" id="IPR036736">
    <property type="entry name" value="ACP-like_sf"/>
</dbReference>
<feature type="region of interest" description="Disordered" evidence="5">
    <location>
        <begin position="886"/>
        <end position="951"/>
    </location>
</feature>
<gene>
    <name evidence="9" type="ORF">LY89DRAFT_650068</name>
</gene>
<dbReference type="Pfam" id="PF22621">
    <property type="entry name" value="CurL-like_PKS_C"/>
    <property type="match status" value="1"/>
</dbReference>
<dbReference type="PANTHER" id="PTHR43775">
    <property type="entry name" value="FATTY ACID SYNTHASE"/>
    <property type="match status" value="1"/>
</dbReference>
<dbReference type="SUPFAM" id="SSF52151">
    <property type="entry name" value="FabD/lysophospholipase-like"/>
    <property type="match status" value="1"/>
</dbReference>
<evidence type="ECO:0000259" key="8">
    <source>
        <dbReference type="PROSITE" id="PS52019"/>
    </source>
</evidence>
<dbReference type="Gene3D" id="3.40.47.10">
    <property type="match status" value="1"/>
</dbReference>
<proteinExistence type="predicted"/>
<dbReference type="InterPro" id="IPR016035">
    <property type="entry name" value="Acyl_Trfase/lysoPLipase"/>
</dbReference>
<keyword evidence="3" id="KW-0808">Transferase</keyword>
<dbReference type="STRING" id="149040.A0A194X2C5"/>
<feature type="active site" description="Proton acceptor; for dehydratase activity" evidence="4">
    <location>
        <position position="974"/>
    </location>
</feature>
<dbReference type="InterPro" id="IPR050091">
    <property type="entry name" value="PKS_NRPS_Biosynth_Enz"/>
</dbReference>
<dbReference type="Proteomes" id="UP000070700">
    <property type="component" value="Unassembled WGS sequence"/>
</dbReference>
<keyword evidence="10" id="KW-1185">Reference proteome</keyword>
<feature type="region of interest" description="N-terminal hotdog fold" evidence="4">
    <location>
        <begin position="929"/>
        <end position="1072"/>
    </location>
</feature>
<evidence type="ECO:0000256" key="1">
    <source>
        <dbReference type="ARBA" id="ARBA00022450"/>
    </source>
</evidence>
<dbReference type="EMBL" id="KQ947420">
    <property type="protein sequence ID" value="KUJ14328.1"/>
    <property type="molecule type" value="Genomic_DNA"/>
</dbReference>
<evidence type="ECO:0000313" key="9">
    <source>
        <dbReference type="EMBL" id="KUJ14328.1"/>
    </source>
</evidence>
<dbReference type="InterPro" id="IPR020806">
    <property type="entry name" value="PKS_PP-bd"/>
</dbReference>
<dbReference type="SMART" id="SM00823">
    <property type="entry name" value="PKS_PP"/>
    <property type="match status" value="1"/>
</dbReference>
<feature type="domain" description="PKS/mFAS DH" evidence="8">
    <location>
        <begin position="929"/>
        <end position="1248"/>
    </location>
</feature>
<feature type="compositionally biased region" description="Polar residues" evidence="5">
    <location>
        <begin position="933"/>
        <end position="946"/>
    </location>
</feature>
<dbReference type="SUPFAM" id="SSF47336">
    <property type="entry name" value="ACP-like"/>
    <property type="match status" value="1"/>
</dbReference>
<dbReference type="NCBIfam" id="TIGR04532">
    <property type="entry name" value="PT_fungal_PKS"/>
    <property type="match status" value="1"/>
</dbReference>
<name>A0A194X2C5_MOLSC</name>
<dbReference type="InterPro" id="IPR009081">
    <property type="entry name" value="PP-bd_ACP"/>
</dbReference>
<evidence type="ECO:0000256" key="2">
    <source>
        <dbReference type="ARBA" id="ARBA00022553"/>
    </source>
</evidence>
<dbReference type="Gene3D" id="3.10.129.110">
    <property type="entry name" value="Polyketide synthase dehydratase"/>
    <property type="match status" value="1"/>
</dbReference>
<dbReference type="Gene3D" id="3.30.70.3290">
    <property type="match status" value="1"/>
</dbReference>
<dbReference type="InterPro" id="IPR016036">
    <property type="entry name" value="Malonyl_transacylase_ACP-bd"/>
</dbReference>
<dbReference type="Pfam" id="PF00550">
    <property type="entry name" value="PP-binding"/>
    <property type="match status" value="1"/>
</dbReference>
<dbReference type="InParanoid" id="A0A194X2C5"/>
<dbReference type="InterPro" id="IPR049551">
    <property type="entry name" value="PKS_DH_C"/>
</dbReference>
<dbReference type="GO" id="GO:0031177">
    <property type="term" value="F:phosphopantetheine binding"/>
    <property type="evidence" value="ECO:0007669"/>
    <property type="project" value="InterPro"/>
</dbReference>
<evidence type="ECO:0000256" key="4">
    <source>
        <dbReference type="PROSITE-ProRule" id="PRU01363"/>
    </source>
</evidence>
<dbReference type="GO" id="GO:0006633">
    <property type="term" value="P:fatty acid biosynthetic process"/>
    <property type="evidence" value="ECO:0007669"/>
    <property type="project" value="InterPro"/>
</dbReference>
<dbReference type="PROSITE" id="PS52004">
    <property type="entry name" value="KS3_2"/>
    <property type="match status" value="1"/>
</dbReference>
<dbReference type="Pfam" id="PF00698">
    <property type="entry name" value="Acyl_transf_1"/>
    <property type="match status" value="1"/>
</dbReference>
<dbReference type="SMART" id="SM00825">
    <property type="entry name" value="PKS_KS"/>
    <property type="match status" value="1"/>
</dbReference>
<dbReference type="PROSITE" id="PS50075">
    <property type="entry name" value="CARRIER"/>
    <property type="match status" value="1"/>
</dbReference>
<keyword evidence="1" id="KW-0596">Phosphopantetheine</keyword>
<dbReference type="Gene3D" id="3.40.366.10">
    <property type="entry name" value="Malonyl-Coenzyme A Acyl Carrier Protein, domain 2"/>
    <property type="match status" value="1"/>
</dbReference>
<dbReference type="Pfam" id="PF00109">
    <property type="entry name" value="ketoacyl-synt"/>
    <property type="match status" value="1"/>
</dbReference>
<dbReference type="Gene3D" id="1.10.1200.10">
    <property type="entry name" value="ACP-like"/>
    <property type="match status" value="1"/>
</dbReference>
<protein>
    <submittedName>
        <fullName evidence="9">Ketoacyl-synt-domain-containing protein</fullName>
    </submittedName>
</protein>
<dbReference type="InterPro" id="IPR018201">
    <property type="entry name" value="Ketoacyl_synth_AS"/>
</dbReference>
<dbReference type="InterPro" id="IPR014031">
    <property type="entry name" value="Ketoacyl_synth_C"/>
</dbReference>
<dbReference type="RefSeq" id="XP_018068683.1">
    <property type="nucleotide sequence ID" value="XM_018212091.1"/>
</dbReference>
<dbReference type="InterPro" id="IPR001227">
    <property type="entry name" value="Ac_transferase_dom_sf"/>
</dbReference>
<evidence type="ECO:0000259" key="7">
    <source>
        <dbReference type="PROSITE" id="PS52004"/>
    </source>
</evidence>
<dbReference type="InterPro" id="IPR014043">
    <property type="entry name" value="Acyl_transferase_dom"/>
</dbReference>
<feature type="compositionally biased region" description="Basic and acidic residues" evidence="5">
    <location>
        <begin position="921"/>
        <end position="932"/>
    </location>
</feature>
<dbReference type="SUPFAM" id="SSF53901">
    <property type="entry name" value="Thiolase-like"/>
    <property type="match status" value="1"/>
</dbReference>
<dbReference type="InterPro" id="IPR001031">
    <property type="entry name" value="Thioesterase"/>
</dbReference>
<feature type="active site" description="Proton donor; for dehydratase activity" evidence="4">
    <location>
        <position position="1161"/>
    </location>
</feature>
<dbReference type="SUPFAM" id="SSF55048">
    <property type="entry name" value="Probable ACP-binding domain of malonyl-CoA ACP transacylase"/>
    <property type="match status" value="1"/>
</dbReference>
<dbReference type="InterPro" id="IPR042104">
    <property type="entry name" value="PKS_dehydratase_sf"/>
</dbReference>
<dbReference type="InterPro" id="IPR030918">
    <property type="entry name" value="PT_fungal_PKS"/>
</dbReference>
<feature type="domain" description="Ketosynthase family 3 (KS3)" evidence="7">
    <location>
        <begin position="19"/>
        <end position="433"/>
    </location>
</feature>
<dbReference type="Pfam" id="PF14765">
    <property type="entry name" value="PS-DH"/>
    <property type="match status" value="1"/>
</dbReference>
<dbReference type="PANTHER" id="PTHR43775:SF37">
    <property type="entry name" value="SI:DKEY-61P9.11"/>
    <property type="match status" value="1"/>
</dbReference>
<dbReference type="PROSITE" id="PS52019">
    <property type="entry name" value="PKS_MFAS_DH"/>
    <property type="match status" value="1"/>
</dbReference>
<feature type="region of interest" description="C-terminal hotdog fold" evidence="4">
    <location>
        <begin position="1096"/>
        <end position="1248"/>
    </location>
</feature>
<dbReference type="Gene3D" id="3.40.50.1820">
    <property type="entry name" value="alpha/beta hydrolase"/>
    <property type="match status" value="1"/>
</dbReference>
<feature type="region of interest" description="Disordered" evidence="5">
    <location>
        <begin position="1359"/>
        <end position="1389"/>
    </location>
</feature>
<sequence>MTEAHASYSRNGSDGKSTDRDVAIIGMSGRFPSADNVSELWQILSGACDLHQTIPKDRFDMNELLEPEQLARFGCFINQPGFFDARLFNMSPREALQTDPIHRILLMVTYEALEMSGYSGARGQRVGTFFGQATDDWRESNVSQDIDVHYIPATQRAFGPGRLNYHFKWDGPSYSIDTACSSSATAIEMAYKAILNGEVDIAVAGGGNIITGHQMYAGLSKGGFLSNTGPCKTFDSEADGYCRGEAVGVVVLKRFEAAVTDNDNIEAIIKSVETNHSAHAISITHPHSGAQQDLYGRTLQKTRIDPNQVGYVEMHGTGTQAGDSVEGHSVVDFFSKNRTPSDPPLYVGSVKSNIGHGEAAAGISSVIKSLLMFQHNQIPAHCGIKTTLSDIFAAAVGRNIRVASQTEPFLTQRRILVNNFNATGGNTCILLEGPCPRPASVVEDPRSHHVIAISGHTPASFEGNRSRIIQYLEENPEVSLADLSYSTTARKLHNNIRIAYSISTKEDLLACLKKSTQVPKPIEKKPVAFLFPGQGSHYLGMGKGLFETCPPFRQSLRTLNDICQEQSQVSFLDFITAEKGDLRSFQPVQIHLAIVSLQLALADLWKSWGFIPQAVVGHSLGEFAALCVAGVLSARDCLYLVAMRAKLLQERCEPGAYGMLAVQADRKMMERVLEGNDFTTCAIACLNGPSSSIVSGKMLEIEDLRATFKGQSIPTKLLDISFAFHSVQMDPILDEFKTCAENVEFRAPKIAVTSYTGCLVTAEGVFGAKYMRQQTRNIVNFTSALQSCLTLGQASDTIWLECGAGSSLLSMAKATIGSLPTHSITSIAPNVSEWKTVTEGLTKAYNSGIDIQWQEYHQPFDIGLRLLDTPTYSFDCQNYWVQNSGKKVGKSDSRNFGGKGGLSRSQGPASTRGLPSITHLTTEKTAPEHSLRELSNVSRVPSSPHSLSTLGRTDTTTYTLNTAEATLLAAIQGHLVEGVGLCPSSVYLDVAFVAASKVLSKVYLGRNVGVEISDMNIFSPLVVITGTLEPDIKTSVPNALDTDRVVVHFSSLSGTETREHATCTVVNLNSKECQRELRMTAHLVQARMKSLTDPSHRPNRVHYLQKKMIYRIFSTIVTYSEPYQNITDIYLDTDLTEAVATIEFPTSTINERFLYSPYQTDAIIHLAGFVLNGNLGVAEDIVYISSGWKSLRILKDLEANVKYQAYVRMYPEGAGGLFLGDVYLLHKEEVIMTCTGMQFQRMARSTLRTILGLDSTRSLPIVRHTATGLPLGTTTSEEVAVNPRLADAEDFRQIIADETGHPIEALSDEVLIRDLGIDSLLSNSIVSRIGREAGLKLSTSAFASCSKIGDLRRHLLEQAQSSSNKETVKSLSSGSSNPTWSDTPISTPENELNQLRVREQLRSNSVFIQGDHTSGLPILFLIADGAGSAASYTKLSFKLNIPVYGLESPFLGSPLEYTISFEDMVCLFIDELRRLQPHGPYLLGGWSMGGMFAYEIARQLLNAGEDVLGLIMIDSPCPRPIDKFADISMGMLEKTGIFDDANHTGKDGEAKMSLSTKQHLLASVRALGAFEPVAMHPERRPQNIFLIWAKQGLFERLSEKVLAAIAKAKTSGQDTAQLDDMHDWFAAPRIDFGANGWDRLLGDEADYYALEGDHFSIMNPPQIHETAKLVEHCLRSFLKLPLECYKGEQPRRRQE</sequence>
<reference evidence="9 10" key="1">
    <citation type="submission" date="2015-10" db="EMBL/GenBank/DDBJ databases">
        <title>Full genome of DAOMC 229536 Phialocephala scopiformis, a fungal endophyte of spruce producing the potent anti-insectan compound rugulosin.</title>
        <authorList>
            <consortium name="DOE Joint Genome Institute"/>
            <person name="Walker A.K."/>
            <person name="Frasz S.L."/>
            <person name="Seifert K.A."/>
            <person name="Miller J.D."/>
            <person name="Mondo S.J."/>
            <person name="Labutti K."/>
            <person name="Lipzen A."/>
            <person name="Dockter R."/>
            <person name="Kennedy M."/>
            <person name="Grigoriev I.V."/>
            <person name="Spatafora J.W."/>
        </authorList>
    </citation>
    <scope>NUCLEOTIDE SEQUENCE [LARGE SCALE GENOMIC DNA]</scope>
    <source>
        <strain evidence="9 10">CBS 120377</strain>
    </source>
</reference>
<feature type="domain" description="Carrier" evidence="6">
    <location>
        <begin position="1282"/>
        <end position="1359"/>
    </location>
</feature>
<dbReference type="GO" id="GO:0044550">
    <property type="term" value="P:secondary metabolite biosynthetic process"/>
    <property type="evidence" value="ECO:0007669"/>
    <property type="project" value="TreeGrafter"/>
</dbReference>
<dbReference type="GeneID" id="28821817"/>
<evidence type="ECO:0000256" key="5">
    <source>
        <dbReference type="SAM" id="MobiDB-lite"/>
    </source>
</evidence>
<organism evidence="9 10">
    <name type="scientific">Mollisia scopiformis</name>
    <name type="common">Conifer needle endophyte fungus</name>
    <name type="synonym">Phialocephala scopiformis</name>
    <dbReference type="NCBI Taxonomy" id="149040"/>
    <lineage>
        <taxon>Eukaryota</taxon>
        <taxon>Fungi</taxon>
        <taxon>Dikarya</taxon>
        <taxon>Ascomycota</taxon>
        <taxon>Pezizomycotina</taxon>
        <taxon>Leotiomycetes</taxon>
        <taxon>Helotiales</taxon>
        <taxon>Mollisiaceae</taxon>
        <taxon>Mollisia</taxon>
    </lineage>
</organism>
<dbReference type="KEGG" id="psco:LY89DRAFT_650068"/>
<accession>A0A194X2C5</accession>
<dbReference type="CDD" id="cd00833">
    <property type="entry name" value="PKS"/>
    <property type="match status" value="1"/>
</dbReference>
<dbReference type="PROSITE" id="PS00606">
    <property type="entry name" value="KS3_1"/>
    <property type="match status" value="1"/>
</dbReference>
<evidence type="ECO:0000259" key="6">
    <source>
        <dbReference type="PROSITE" id="PS50075"/>
    </source>
</evidence>
<dbReference type="Gene3D" id="3.30.70.250">
    <property type="entry name" value="Malonyl-CoA ACP transacylase, ACP-binding"/>
    <property type="match status" value="1"/>
</dbReference>
<dbReference type="InterPro" id="IPR014030">
    <property type="entry name" value="Ketoacyl_synth_N"/>
</dbReference>
<dbReference type="InterPro" id="IPR049900">
    <property type="entry name" value="PKS_mFAS_DH"/>
</dbReference>
<dbReference type="Pfam" id="PF02801">
    <property type="entry name" value="Ketoacyl-synt_C"/>
    <property type="match status" value="1"/>
</dbReference>
<dbReference type="SUPFAM" id="SSF53474">
    <property type="entry name" value="alpha/beta-Hydrolases"/>
    <property type="match status" value="1"/>
</dbReference>
<dbReference type="OrthoDB" id="329835at2759"/>
<keyword evidence="2" id="KW-0597">Phosphoprotein</keyword>
<dbReference type="GO" id="GO:0004312">
    <property type="term" value="F:fatty acid synthase activity"/>
    <property type="evidence" value="ECO:0007669"/>
    <property type="project" value="TreeGrafter"/>
</dbReference>
<evidence type="ECO:0000313" key="10">
    <source>
        <dbReference type="Proteomes" id="UP000070700"/>
    </source>
</evidence>
<dbReference type="SMART" id="SM00827">
    <property type="entry name" value="PKS_AT"/>
    <property type="match status" value="1"/>
</dbReference>
<dbReference type="GO" id="GO:0004315">
    <property type="term" value="F:3-oxoacyl-[acyl-carrier-protein] synthase activity"/>
    <property type="evidence" value="ECO:0007669"/>
    <property type="project" value="InterPro"/>
</dbReference>
<dbReference type="InterPro" id="IPR029058">
    <property type="entry name" value="AB_hydrolase_fold"/>
</dbReference>
<evidence type="ECO:0000256" key="3">
    <source>
        <dbReference type="ARBA" id="ARBA00022679"/>
    </source>
</evidence>
<dbReference type="InterPro" id="IPR020841">
    <property type="entry name" value="PKS_Beta-ketoAc_synthase_dom"/>
</dbReference>
<dbReference type="Pfam" id="PF00975">
    <property type="entry name" value="Thioesterase"/>
    <property type="match status" value="1"/>
</dbReference>